<proteinExistence type="predicted"/>
<gene>
    <name evidence="2" type="ORF">DFR76_11466</name>
</gene>
<accession>A0A370HTQ7</accession>
<feature type="region of interest" description="Disordered" evidence="1">
    <location>
        <begin position="437"/>
        <end position="471"/>
    </location>
</feature>
<dbReference type="STRING" id="1210086.GCA_001613105_06460"/>
<organism evidence="2 3">
    <name type="scientific">Nocardia pseudobrasiliensis</name>
    <dbReference type="NCBI Taxonomy" id="45979"/>
    <lineage>
        <taxon>Bacteria</taxon>
        <taxon>Bacillati</taxon>
        <taxon>Actinomycetota</taxon>
        <taxon>Actinomycetes</taxon>
        <taxon>Mycobacteriales</taxon>
        <taxon>Nocardiaceae</taxon>
        <taxon>Nocardia</taxon>
    </lineage>
</organism>
<dbReference type="AlphaFoldDB" id="A0A370HTQ7"/>
<evidence type="ECO:0000313" key="3">
    <source>
        <dbReference type="Proteomes" id="UP000254869"/>
    </source>
</evidence>
<dbReference type="RefSeq" id="WP_082876390.1">
    <property type="nucleotide sequence ID" value="NZ_QQBC01000014.1"/>
</dbReference>
<evidence type="ECO:0000256" key="1">
    <source>
        <dbReference type="SAM" id="MobiDB-lite"/>
    </source>
</evidence>
<dbReference type="EMBL" id="QQBC01000014">
    <property type="protein sequence ID" value="RDI61341.1"/>
    <property type="molecule type" value="Genomic_DNA"/>
</dbReference>
<reference evidence="2 3" key="1">
    <citation type="submission" date="2018-07" db="EMBL/GenBank/DDBJ databases">
        <title>Genomic Encyclopedia of Type Strains, Phase IV (KMG-IV): sequencing the most valuable type-strain genomes for metagenomic binning, comparative biology and taxonomic classification.</title>
        <authorList>
            <person name="Goeker M."/>
        </authorList>
    </citation>
    <scope>NUCLEOTIDE SEQUENCE [LARGE SCALE GENOMIC DNA]</scope>
    <source>
        <strain evidence="2 3">DSM 44290</strain>
    </source>
</reference>
<feature type="region of interest" description="Disordered" evidence="1">
    <location>
        <begin position="371"/>
        <end position="396"/>
    </location>
</feature>
<dbReference type="Proteomes" id="UP000254869">
    <property type="component" value="Unassembled WGS sequence"/>
</dbReference>
<feature type="region of interest" description="Disordered" evidence="1">
    <location>
        <begin position="305"/>
        <end position="326"/>
    </location>
</feature>
<name>A0A370HTQ7_9NOCA</name>
<evidence type="ECO:0000313" key="2">
    <source>
        <dbReference type="EMBL" id="RDI61341.1"/>
    </source>
</evidence>
<sequence length="471" mass="50786">MGIPTRNQVCRWDTSGLASVAAAATHHADTIVAIARGVHTIVHDDLIWSGQARQAAEDRADREQTQLGAIATAYDHLAEACAGADNAMGFVIGEIKTILKTYEIAPLSVDDAWIVHGVQDENAEGAIQLARLAGLAKTLGEDDVTWSGKINAANDELDRLASQTALAAAMRSLFQFQGQDPRVSADRMTVSAAAFQQIFGRPPTSPSDWSTAEALNPKSYTPEFQGVHPEIRVVRINPVPGQGVVRMSQYIEQRDVSDPDFPMRPGARDLGNNRTADPNFDPEHSKVTTYIDYENGIVVMRQNPSVRENDDGSPGHVTVGAPDGRVWQNPDGSVRIQYEATNPLAPGIATKPPFSDGHHVSVNGDLVISPGPNGVTVNGTRTDYPSMEVYQDGPDGRTRFSYVDPAKSGSSLGPAMNLPFHHDIGLGPTAFRPFHEWNNQYDVPGNPKPSTTFGPVTDPPRVPVPKQQGTI</sequence>
<keyword evidence="3" id="KW-1185">Reference proteome</keyword>
<comment type="caution">
    <text evidence="2">The sequence shown here is derived from an EMBL/GenBank/DDBJ whole genome shotgun (WGS) entry which is preliminary data.</text>
</comment>
<protein>
    <submittedName>
        <fullName evidence="2">Uncharacterized protein</fullName>
    </submittedName>
</protein>